<dbReference type="PROSITE" id="PS00086">
    <property type="entry name" value="CYTOCHROME_P450"/>
    <property type="match status" value="1"/>
</dbReference>
<dbReference type="PRINTS" id="PR00385">
    <property type="entry name" value="P450"/>
</dbReference>
<feature type="binding site" description="axial binding residue" evidence="7">
    <location>
        <position position="436"/>
    </location>
    <ligand>
        <name>heme</name>
        <dbReference type="ChEBI" id="CHEBI:30413"/>
    </ligand>
    <ligandPart>
        <name>Fe</name>
        <dbReference type="ChEBI" id="CHEBI:18248"/>
    </ligandPart>
</feature>
<organism evidence="9 10">
    <name type="scientific">Lepraria neglecta</name>
    <dbReference type="NCBI Taxonomy" id="209136"/>
    <lineage>
        <taxon>Eukaryota</taxon>
        <taxon>Fungi</taxon>
        <taxon>Dikarya</taxon>
        <taxon>Ascomycota</taxon>
        <taxon>Pezizomycotina</taxon>
        <taxon>Lecanoromycetes</taxon>
        <taxon>OSLEUM clade</taxon>
        <taxon>Lecanoromycetidae</taxon>
        <taxon>Lecanorales</taxon>
        <taxon>Lecanorineae</taxon>
        <taxon>Stereocaulaceae</taxon>
        <taxon>Lepraria</taxon>
    </lineage>
</organism>
<keyword evidence="4 8" id="KW-0560">Oxidoreductase</keyword>
<gene>
    <name evidence="9" type="ORF">OEA41_007160</name>
</gene>
<keyword evidence="3 7" id="KW-0479">Metal-binding</keyword>
<dbReference type="Gene3D" id="1.10.630.10">
    <property type="entry name" value="Cytochrome P450"/>
    <property type="match status" value="1"/>
</dbReference>
<dbReference type="Pfam" id="PF00067">
    <property type="entry name" value="p450"/>
    <property type="match status" value="1"/>
</dbReference>
<dbReference type="InterPro" id="IPR017972">
    <property type="entry name" value="Cyt_P450_CS"/>
</dbReference>
<name>A0AAD9ZCM7_9LECA</name>
<evidence type="ECO:0000256" key="1">
    <source>
        <dbReference type="ARBA" id="ARBA00001971"/>
    </source>
</evidence>
<dbReference type="InterPro" id="IPR047146">
    <property type="entry name" value="Cyt_P450_E_CYP52_fungi"/>
</dbReference>
<proteinExistence type="inferred from homology"/>
<dbReference type="PANTHER" id="PTHR24287:SF17">
    <property type="entry name" value="P450, PUTATIVE (EUROFUNG)-RELATED"/>
    <property type="match status" value="1"/>
</dbReference>
<evidence type="ECO:0000256" key="2">
    <source>
        <dbReference type="ARBA" id="ARBA00010617"/>
    </source>
</evidence>
<evidence type="ECO:0000256" key="4">
    <source>
        <dbReference type="ARBA" id="ARBA00023002"/>
    </source>
</evidence>
<dbReference type="GO" id="GO:0020037">
    <property type="term" value="F:heme binding"/>
    <property type="evidence" value="ECO:0007669"/>
    <property type="project" value="InterPro"/>
</dbReference>
<dbReference type="InterPro" id="IPR036396">
    <property type="entry name" value="Cyt_P450_sf"/>
</dbReference>
<dbReference type="GO" id="GO:0005506">
    <property type="term" value="F:iron ion binding"/>
    <property type="evidence" value="ECO:0007669"/>
    <property type="project" value="InterPro"/>
</dbReference>
<comment type="cofactor">
    <cofactor evidence="1 7">
        <name>heme</name>
        <dbReference type="ChEBI" id="CHEBI:30413"/>
    </cofactor>
</comment>
<comment type="caution">
    <text evidence="9">The sequence shown here is derived from an EMBL/GenBank/DDBJ whole genome shotgun (WGS) entry which is preliminary data.</text>
</comment>
<comment type="similarity">
    <text evidence="2 8">Belongs to the cytochrome P450 family.</text>
</comment>
<dbReference type="Proteomes" id="UP001276659">
    <property type="component" value="Unassembled WGS sequence"/>
</dbReference>
<protein>
    <recommendedName>
        <fullName evidence="11">Cytochrome P450</fullName>
    </recommendedName>
</protein>
<keyword evidence="10" id="KW-1185">Reference proteome</keyword>
<dbReference type="SUPFAM" id="SSF48264">
    <property type="entry name" value="Cytochrome P450"/>
    <property type="match status" value="1"/>
</dbReference>
<dbReference type="EMBL" id="JASNWA010000007">
    <property type="protein sequence ID" value="KAK3173828.1"/>
    <property type="molecule type" value="Genomic_DNA"/>
</dbReference>
<evidence type="ECO:0000256" key="6">
    <source>
        <dbReference type="ARBA" id="ARBA00023033"/>
    </source>
</evidence>
<evidence type="ECO:0000256" key="8">
    <source>
        <dbReference type="RuleBase" id="RU000461"/>
    </source>
</evidence>
<dbReference type="GO" id="GO:0016705">
    <property type="term" value="F:oxidoreductase activity, acting on paired donors, with incorporation or reduction of molecular oxygen"/>
    <property type="evidence" value="ECO:0007669"/>
    <property type="project" value="InterPro"/>
</dbReference>
<evidence type="ECO:0000313" key="10">
    <source>
        <dbReference type="Proteomes" id="UP001276659"/>
    </source>
</evidence>
<dbReference type="PRINTS" id="PR00465">
    <property type="entry name" value="EP450IV"/>
</dbReference>
<dbReference type="InterPro" id="IPR001128">
    <property type="entry name" value="Cyt_P450"/>
</dbReference>
<dbReference type="AlphaFoldDB" id="A0AAD9ZCM7"/>
<reference evidence="9" key="1">
    <citation type="submission" date="2022-11" db="EMBL/GenBank/DDBJ databases">
        <title>Chromosomal genome sequence assembly and mating type (MAT) locus characterization of the leprose asexual lichenized fungus Lepraria neglecta (Nyl.) Erichsen.</title>
        <authorList>
            <person name="Allen J.L."/>
            <person name="Pfeffer B."/>
        </authorList>
    </citation>
    <scope>NUCLEOTIDE SEQUENCE</scope>
    <source>
        <strain evidence="9">Allen 5258</strain>
    </source>
</reference>
<keyword evidence="5 7" id="KW-0408">Iron</keyword>
<dbReference type="GO" id="GO:0004497">
    <property type="term" value="F:monooxygenase activity"/>
    <property type="evidence" value="ECO:0007669"/>
    <property type="project" value="UniProtKB-KW"/>
</dbReference>
<evidence type="ECO:0000313" key="9">
    <source>
        <dbReference type="EMBL" id="KAK3173828.1"/>
    </source>
</evidence>
<evidence type="ECO:0000256" key="5">
    <source>
        <dbReference type="ARBA" id="ARBA00023004"/>
    </source>
</evidence>
<sequence>MATSIALCTILAGFFIAFIASWITRHAARYRAVPLVSQKDPFFGLDVVYQRLFNFDKTHINENWEDQFRVHGNTFCSRPFGRTEIFTTSPKNIESVHSKEFGSFGVEDFRRKAIAPLVGPGIVSADGEEWKIARKLISPAFNMPHGPDLRSFDVYVSRLLKKLPLDGSTVDLQPLFHMLSLDSSTKFIFGESFNSLGPKGMSIESQKFLDAFNYAVMGIDKRLWLRSWNPFIRNKKFWHSCATAQAHFDSAIETRALRRFSVHTDELEDPVLAHQLLEQTDDRLLIRHQLMNTFLPSHDSIGVLLTNVFFLLARHPMVWAKLQEEIALTGDSELNASDLKKLVYLQAVLQETLRLYPSLGMRERVALRDTTLSSSETENTPLLVKKGDVVMMSSYALQRRKDLWGTDANDFRPERFVDTRPEPWTIISFGAGPRACPGQRIGIAQAAYTVVRILRTFKGIENRDPVMKFEELQKIASVSRNGTKVALVPA</sequence>
<evidence type="ECO:0000256" key="3">
    <source>
        <dbReference type="ARBA" id="ARBA00022723"/>
    </source>
</evidence>
<keyword evidence="7 8" id="KW-0349">Heme</keyword>
<keyword evidence="6 8" id="KW-0503">Monooxygenase</keyword>
<evidence type="ECO:0008006" key="11">
    <source>
        <dbReference type="Google" id="ProtNLM"/>
    </source>
</evidence>
<evidence type="ECO:0000256" key="7">
    <source>
        <dbReference type="PIRSR" id="PIRSR602403-1"/>
    </source>
</evidence>
<accession>A0AAD9ZCM7</accession>
<dbReference type="PANTHER" id="PTHR24287">
    <property type="entry name" value="P450, PUTATIVE (EUROFUNG)-RELATED"/>
    <property type="match status" value="1"/>
</dbReference>
<dbReference type="InterPro" id="IPR002403">
    <property type="entry name" value="Cyt_P450_E_grp-IV"/>
</dbReference>